<dbReference type="InterPro" id="IPR050882">
    <property type="entry name" value="Prepilin_peptidase/N-MTase"/>
</dbReference>
<evidence type="ECO:0000259" key="3">
    <source>
        <dbReference type="Pfam" id="PF01478"/>
    </source>
</evidence>
<accession>A0ABQ2IEU6</accession>
<evidence type="ECO:0000256" key="1">
    <source>
        <dbReference type="ARBA" id="ARBA00005801"/>
    </source>
</evidence>
<evidence type="ECO:0000313" key="5">
    <source>
        <dbReference type="Proteomes" id="UP000623461"/>
    </source>
</evidence>
<feature type="transmembrane region" description="Helical" evidence="2">
    <location>
        <begin position="142"/>
        <end position="163"/>
    </location>
</feature>
<name>A0ABQ2IEU6_9MICO</name>
<dbReference type="InterPro" id="IPR000045">
    <property type="entry name" value="Prepilin_IV_endopep_pep"/>
</dbReference>
<reference evidence="5" key="1">
    <citation type="journal article" date="2019" name="Int. J. Syst. Evol. Microbiol.">
        <title>The Global Catalogue of Microorganisms (GCM) 10K type strain sequencing project: providing services to taxonomists for standard genome sequencing and annotation.</title>
        <authorList>
            <consortium name="The Broad Institute Genomics Platform"/>
            <consortium name="The Broad Institute Genome Sequencing Center for Infectious Disease"/>
            <person name="Wu L."/>
            <person name="Ma J."/>
        </authorList>
    </citation>
    <scope>NUCLEOTIDE SEQUENCE [LARGE SCALE GENOMIC DNA]</scope>
    <source>
        <strain evidence="5">JCM 1365</strain>
    </source>
</reference>
<dbReference type="EMBL" id="BMNZ01000007">
    <property type="protein sequence ID" value="GGN05691.1"/>
    <property type="molecule type" value="Genomic_DNA"/>
</dbReference>
<keyword evidence="5" id="KW-1185">Reference proteome</keyword>
<dbReference type="Pfam" id="PF01478">
    <property type="entry name" value="Peptidase_A24"/>
    <property type="match status" value="1"/>
</dbReference>
<keyword evidence="2" id="KW-1133">Transmembrane helix</keyword>
<evidence type="ECO:0000256" key="2">
    <source>
        <dbReference type="SAM" id="Phobius"/>
    </source>
</evidence>
<keyword evidence="2" id="KW-0812">Transmembrane</keyword>
<protein>
    <recommendedName>
        <fullName evidence="3">Prepilin type IV endopeptidase peptidase domain-containing protein</fullName>
    </recommendedName>
</protein>
<feature type="transmembrane region" description="Helical" evidence="2">
    <location>
        <begin position="219"/>
        <end position="238"/>
    </location>
</feature>
<comment type="caution">
    <text evidence="4">The sequence shown here is derived from an EMBL/GenBank/DDBJ whole genome shotgun (WGS) entry which is preliminary data.</text>
</comment>
<dbReference type="PANTHER" id="PTHR30487:SF0">
    <property type="entry name" value="PREPILIN LEADER PEPTIDASE_N-METHYLTRANSFERASE-RELATED"/>
    <property type="match status" value="1"/>
</dbReference>
<feature type="domain" description="Prepilin type IV endopeptidase peptidase" evidence="3">
    <location>
        <begin position="92"/>
        <end position="205"/>
    </location>
</feature>
<proteinExistence type="inferred from homology"/>
<organism evidence="4 5">
    <name type="scientific">Terrabacter tumescens</name>
    <dbReference type="NCBI Taxonomy" id="60443"/>
    <lineage>
        <taxon>Bacteria</taxon>
        <taxon>Bacillati</taxon>
        <taxon>Actinomycetota</taxon>
        <taxon>Actinomycetes</taxon>
        <taxon>Micrococcales</taxon>
        <taxon>Intrasporangiaceae</taxon>
        <taxon>Terrabacter</taxon>
    </lineage>
</organism>
<feature type="transmembrane region" description="Helical" evidence="2">
    <location>
        <begin position="58"/>
        <end position="78"/>
    </location>
</feature>
<feature type="transmembrane region" description="Helical" evidence="2">
    <location>
        <begin position="84"/>
        <end position="103"/>
    </location>
</feature>
<dbReference type="PANTHER" id="PTHR30487">
    <property type="entry name" value="TYPE 4 PREPILIN-LIKE PROTEINS LEADER PEPTIDE-PROCESSING ENZYME"/>
    <property type="match status" value="1"/>
</dbReference>
<comment type="similarity">
    <text evidence="1">Belongs to the peptidase A24 family.</text>
</comment>
<dbReference type="Gene3D" id="1.20.120.1220">
    <property type="match status" value="1"/>
</dbReference>
<keyword evidence="2" id="KW-0472">Membrane</keyword>
<dbReference type="Proteomes" id="UP000623461">
    <property type="component" value="Unassembled WGS sequence"/>
</dbReference>
<sequence>MGHAAPDALMTWATFPATPWWFVALLAVAGAGVGEVLRRRLATGGYRLDDETGPHPRVSSRVVPVALALLWGLLAWRFGPLSEWALSPAYLAFAFVAVALAWIDADVHRLPRGLTRPAYPLLVAQLALASLASGDWEALRRAAIAGAVLWAIYFVLALVAALLGSGFGYGDVTLAGLVGLATGYVSVSTTLVASYAAFILSGVYGLARLVLRRGSRKDDIAFGPWMLLGLLISLVVQVRPLF</sequence>
<evidence type="ECO:0000313" key="4">
    <source>
        <dbReference type="EMBL" id="GGN05691.1"/>
    </source>
</evidence>
<gene>
    <name evidence="4" type="ORF">GCM10009721_36570</name>
</gene>
<feature type="transmembrane region" description="Helical" evidence="2">
    <location>
        <begin position="183"/>
        <end position="207"/>
    </location>
</feature>
<feature type="transmembrane region" description="Helical" evidence="2">
    <location>
        <begin position="20"/>
        <end position="37"/>
    </location>
</feature>